<protein>
    <submittedName>
        <fullName evidence="2">Uncharacterized protein</fullName>
    </submittedName>
</protein>
<proteinExistence type="predicted"/>
<feature type="compositionally biased region" description="Low complexity" evidence="1">
    <location>
        <begin position="38"/>
        <end position="76"/>
    </location>
</feature>
<reference evidence="2" key="1">
    <citation type="journal article" date="2014" name="Nat. Commun.">
        <title>Multiple recent horizontal transfers of a large genomic region in cheese making fungi.</title>
        <authorList>
            <person name="Cheeseman K."/>
            <person name="Ropars J."/>
            <person name="Renault P."/>
            <person name="Dupont J."/>
            <person name="Gouzy J."/>
            <person name="Branca A."/>
            <person name="Abraham A.L."/>
            <person name="Ceppi M."/>
            <person name="Conseiller E."/>
            <person name="Debuchy R."/>
            <person name="Malagnac F."/>
            <person name="Goarin A."/>
            <person name="Silar P."/>
            <person name="Lacoste S."/>
            <person name="Sallet E."/>
            <person name="Bensimon A."/>
            <person name="Giraud T."/>
            <person name="Brygoo Y."/>
        </authorList>
    </citation>
    <scope>NUCLEOTIDE SEQUENCE [LARGE SCALE GENOMIC DNA]</scope>
    <source>
        <strain evidence="2">FM164</strain>
    </source>
</reference>
<evidence type="ECO:0000256" key="1">
    <source>
        <dbReference type="SAM" id="MobiDB-lite"/>
    </source>
</evidence>
<name>W6Q985_PENRF</name>
<dbReference type="Proteomes" id="UP000030686">
    <property type="component" value="Unassembled WGS sequence"/>
</dbReference>
<evidence type="ECO:0000313" key="2">
    <source>
        <dbReference type="EMBL" id="CDM32576.1"/>
    </source>
</evidence>
<dbReference type="EMBL" id="HG792016">
    <property type="protein sequence ID" value="CDM32576.1"/>
    <property type="molecule type" value="Genomic_DNA"/>
</dbReference>
<feature type="region of interest" description="Disordered" evidence="1">
    <location>
        <begin position="38"/>
        <end position="91"/>
    </location>
</feature>
<gene>
    <name evidence="2" type="ORF">PROQFM164_S02g002727</name>
</gene>
<organism evidence="2 3">
    <name type="scientific">Penicillium roqueforti (strain FM164)</name>
    <dbReference type="NCBI Taxonomy" id="1365484"/>
    <lineage>
        <taxon>Eukaryota</taxon>
        <taxon>Fungi</taxon>
        <taxon>Dikarya</taxon>
        <taxon>Ascomycota</taxon>
        <taxon>Pezizomycotina</taxon>
        <taxon>Eurotiomycetes</taxon>
        <taxon>Eurotiomycetidae</taxon>
        <taxon>Eurotiales</taxon>
        <taxon>Aspergillaceae</taxon>
        <taxon>Penicillium</taxon>
    </lineage>
</organism>
<evidence type="ECO:0000313" key="3">
    <source>
        <dbReference type="Proteomes" id="UP000030686"/>
    </source>
</evidence>
<dbReference type="AlphaFoldDB" id="W6Q985"/>
<accession>W6Q985</accession>
<dbReference type="OrthoDB" id="4338979at2759"/>
<sequence>MCYPKIKRLPHLLGINRPSIDCRSITVSLDNQLPLIASTSTSTESTGSTTHTASSSCELPNTSSFTSISASPSAPSETHSPTTIPSPKGSGELNLNTCLIKEADHREGGLYHCASRSTKVFKSAECTIVH</sequence>
<keyword evidence="3" id="KW-1185">Reference proteome</keyword>